<organism evidence="1 2">
    <name type="scientific">Anaerobaca lacustris</name>
    <dbReference type="NCBI Taxonomy" id="3044600"/>
    <lineage>
        <taxon>Bacteria</taxon>
        <taxon>Pseudomonadati</taxon>
        <taxon>Planctomycetota</taxon>
        <taxon>Phycisphaerae</taxon>
        <taxon>Sedimentisphaerales</taxon>
        <taxon>Anaerobacaceae</taxon>
        <taxon>Anaerobaca</taxon>
    </lineage>
</organism>
<dbReference type="EMBL" id="JASCXX010000037">
    <property type="protein sequence ID" value="MDI6451480.1"/>
    <property type="molecule type" value="Genomic_DNA"/>
</dbReference>
<evidence type="ECO:0000313" key="1">
    <source>
        <dbReference type="EMBL" id="MDI6451480.1"/>
    </source>
</evidence>
<accession>A0AAW6U3K6</accession>
<name>A0AAW6U3K6_9BACT</name>
<dbReference type="NCBIfam" id="TIGR01909">
    <property type="entry name" value="C_GCAxxG_C_C"/>
    <property type="match status" value="1"/>
</dbReference>
<dbReference type="AlphaFoldDB" id="A0AAW6U3K6"/>
<dbReference type="Proteomes" id="UP001431776">
    <property type="component" value="Unassembled WGS sequence"/>
</dbReference>
<evidence type="ECO:0000313" key="2">
    <source>
        <dbReference type="Proteomes" id="UP001431776"/>
    </source>
</evidence>
<dbReference type="Pfam" id="PF09719">
    <property type="entry name" value="C_GCAxxG_C_C"/>
    <property type="match status" value="1"/>
</dbReference>
<protein>
    <submittedName>
        <fullName evidence="1">C-GCAxxG-C-C family protein</fullName>
    </submittedName>
</protein>
<keyword evidence="2" id="KW-1185">Reference proteome</keyword>
<reference evidence="1" key="1">
    <citation type="submission" date="2023-05" db="EMBL/GenBank/DDBJ databases">
        <title>Anaerotaeda fermentans gen. nov., sp. nov., a novel anaerobic planctomycete of the new family within the order Sedimentisphaerales isolated from Taman Peninsula, Russia.</title>
        <authorList>
            <person name="Khomyakova M.A."/>
            <person name="Merkel A.Y."/>
            <person name="Slobodkin A.I."/>
        </authorList>
    </citation>
    <scope>NUCLEOTIDE SEQUENCE</scope>
    <source>
        <strain evidence="1">M17dextr</strain>
    </source>
</reference>
<dbReference type="RefSeq" id="WP_349246887.1">
    <property type="nucleotide sequence ID" value="NZ_JASCXX010000037.1"/>
</dbReference>
<gene>
    <name evidence="1" type="ORF">QJ522_20635</name>
</gene>
<dbReference type="InterPro" id="IPR010181">
    <property type="entry name" value="CGCAxxGCC_motif"/>
</dbReference>
<sequence>MGKVDQAVECFCGGAACSQAIAATYGPDFGLAREQAMKVASGFAGGMRLGETCGAVTGAFMVLGLKFAGADCETRDGRDAVYAALADFVRKFEQRNRVVICRELLGCDISTPDGARKANREGLFRTICPNLVKDAAEILEEML</sequence>
<comment type="caution">
    <text evidence="1">The sequence shown here is derived from an EMBL/GenBank/DDBJ whole genome shotgun (WGS) entry which is preliminary data.</text>
</comment>
<proteinExistence type="predicted"/>